<keyword evidence="1" id="KW-0812">Transmembrane</keyword>
<dbReference type="CDD" id="cd00761">
    <property type="entry name" value="Glyco_tranf_GTA_type"/>
    <property type="match status" value="1"/>
</dbReference>
<name>A0ABV8VY09_9BACI</name>
<keyword evidence="3" id="KW-0328">Glycosyltransferase</keyword>
<feature type="transmembrane region" description="Helical" evidence="1">
    <location>
        <begin position="336"/>
        <end position="358"/>
    </location>
</feature>
<dbReference type="SUPFAM" id="SSF53448">
    <property type="entry name" value="Nucleotide-diphospho-sugar transferases"/>
    <property type="match status" value="1"/>
</dbReference>
<comment type="caution">
    <text evidence="3">The sequence shown here is derived from an EMBL/GenBank/DDBJ whole genome shotgun (WGS) entry which is preliminary data.</text>
</comment>
<dbReference type="InterPro" id="IPR001173">
    <property type="entry name" value="Glyco_trans_2-like"/>
</dbReference>
<dbReference type="Gene3D" id="3.90.550.10">
    <property type="entry name" value="Spore Coat Polysaccharide Biosynthesis Protein SpsA, Chain A"/>
    <property type="match status" value="1"/>
</dbReference>
<evidence type="ECO:0000313" key="3">
    <source>
        <dbReference type="EMBL" id="MFC4388083.1"/>
    </source>
</evidence>
<sequence length="370" mass="41938">MMVLIIVCLICLLSQCGFVIWNIIAIPKMGAIDGQRESVHLSVCIPARNEERNIEACLESILNQSHVPSEIIIVDDQSTDATKNIIKHYEEKYPALIQYVKGQELPEGWKGKVYACHQLGELATSEWLLFIDADVRLQQDAIEKLTPHLTRQKQGIISGFPRQIVGTWLERLLVPMMAYLIYTHLPIAYVQKSTNPIFAAAHGGFIAIHRHTYNKIGGHETIKDAMVDDMALFKRVKAYHDPALLLKIDRYVYMRMYHTPKEVIEGYAKNSYHGINKNNLLLIGICSYYLFLYLLPVVGLMMNGSVRILSMICIGIAILTKAIVDKVNRLSITHSLFIAVSSIFVIGLLVYAASQSYVKKGYTWKGRHYE</sequence>
<evidence type="ECO:0000256" key="1">
    <source>
        <dbReference type="SAM" id="Phobius"/>
    </source>
</evidence>
<dbReference type="GO" id="GO:0016757">
    <property type="term" value="F:glycosyltransferase activity"/>
    <property type="evidence" value="ECO:0007669"/>
    <property type="project" value="UniProtKB-KW"/>
</dbReference>
<keyword evidence="1" id="KW-0472">Membrane</keyword>
<dbReference type="InterPro" id="IPR029044">
    <property type="entry name" value="Nucleotide-diphossugar_trans"/>
</dbReference>
<protein>
    <submittedName>
        <fullName evidence="3">Glycosyltransferase</fullName>
        <ecNumber evidence="3">2.4.-.-</ecNumber>
    </submittedName>
</protein>
<dbReference type="Pfam" id="PF00535">
    <property type="entry name" value="Glycos_transf_2"/>
    <property type="match status" value="1"/>
</dbReference>
<proteinExistence type="predicted"/>
<dbReference type="EC" id="2.4.-.-" evidence="3"/>
<dbReference type="RefSeq" id="WP_390198836.1">
    <property type="nucleotide sequence ID" value="NZ_JBHSDV010000002.1"/>
</dbReference>
<feature type="transmembrane region" description="Helical" evidence="1">
    <location>
        <begin position="308"/>
        <end position="324"/>
    </location>
</feature>
<organism evidence="3 4">
    <name type="scientific">Gracilibacillus marinus</name>
    <dbReference type="NCBI Taxonomy" id="630535"/>
    <lineage>
        <taxon>Bacteria</taxon>
        <taxon>Bacillati</taxon>
        <taxon>Bacillota</taxon>
        <taxon>Bacilli</taxon>
        <taxon>Bacillales</taxon>
        <taxon>Bacillaceae</taxon>
        <taxon>Gracilibacillus</taxon>
    </lineage>
</organism>
<dbReference type="Proteomes" id="UP001595880">
    <property type="component" value="Unassembled WGS sequence"/>
</dbReference>
<reference evidence="4" key="1">
    <citation type="journal article" date="2019" name="Int. J. Syst. Evol. Microbiol.">
        <title>The Global Catalogue of Microorganisms (GCM) 10K type strain sequencing project: providing services to taxonomists for standard genome sequencing and annotation.</title>
        <authorList>
            <consortium name="The Broad Institute Genomics Platform"/>
            <consortium name="The Broad Institute Genome Sequencing Center for Infectious Disease"/>
            <person name="Wu L."/>
            <person name="Ma J."/>
        </authorList>
    </citation>
    <scope>NUCLEOTIDE SEQUENCE [LARGE SCALE GENOMIC DNA]</scope>
    <source>
        <strain evidence="4">KACC 14058</strain>
    </source>
</reference>
<feature type="domain" description="Glycosyltransferase 2-like" evidence="2">
    <location>
        <begin position="42"/>
        <end position="215"/>
    </location>
</feature>
<feature type="transmembrane region" description="Helical" evidence="1">
    <location>
        <begin position="280"/>
        <end position="301"/>
    </location>
</feature>
<keyword evidence="1" id="KW-1133">Transmembrane helix</keyword>
<evidence type="ECO:0000259" key="2">
    <source>
        <dbReference type="Pfam" id="PF00535"/>
    </source>
</evidence>
<accession>A0ABV8VY09</accession>
<keyword evidence="3" id="KW-0808">Transferase</keyword>
<dbReference type="EMBL" id="JBHSDV010000002">
    <property type="protein sequence ID" value="MFC4388083.1"/>
    <property type="molecule type" value="Genomic_DNA"/>
</dbReference>
<evidence type="ECO:0000313" key="4">
    <source>
        <dbReference type="Proteomes" id="UP001595880"/>
    </source>
</evidence>
<dbReference type="PANTHER" id="PTHR43646">
    <property type="entry name" value="GLYCOSYLTRANSFERASE"/>
    <property type="match status" value="1"/>
</dbReference>
<gene>
    <name evidence="3" type="ORF">ACFOZ1_09715</name>
</gene>
<dbReference type="PANTHER" id="PTHR43646:SF3">
    <property type="entry name" value="SLR1566 PROTEIN"/>
    <property type="match status" value="1"/>
</dbReference>
<keyword evidence="4" id="KW-1185">Reference proteome</keyword>